<protein>
    <submittedName>
        <fullName evidence="2">Uncharacterized protein</fullName>
    </submittedName>
</protein>
<keyword evidence="1" id="KW-0472">Membrane</keyword>
<comment type="caution">
    <text evidence="2">The sequence shown here is derived from an EMBL/GenBank/DDBJ whole genome shotgun (WGS) entry which is preliminary data.</text>
</comment>
<dbReference type="Proteomes" id="UP000249065">
    <property type="component" value="Unassembled WGS sequence"/>
</dbReference>
<accession>A0A327MDI3</accession>
<keyword evidence="3" id="KW-1185">Reference proteome</keyword>
<gene>
    <name evidence="2" type="ORF">DOO78_00420</name>
</gene>
<feature type="transmembrane region" description="Helical" evidence="1">
    <location>
        <begin position="83"/>
        <end position="103"/>
    </location>
</feature>
<reference evidence="3" key="1">
    <citation type="submission" date="2018-06" db="EMBL/GenBank/DDBJ databases">
        <authorList>
            <person name="Khan S.A."/>
        </authorList>
    </citation>
    <scope>NUCLEOTIDE SEQUENCE [LARGE SCALE GENOMIC DNA]</scope>
    <source>
        <strain evidence="3">DB-1506</strain>
    </source>
</reference>
<keyword evidence="1" id="KW-0812">Transmembrane</keyword>
<evidence type="ECO:0000313" key="3">
    <source>
        <dbReference type="Proteomes" id="UP000249065"/>
    </source>
</evidence>
<sequence>MGRVRHAFGAAASGDHAPWIPGWGAPGWGAAAAVGPCPRRPPAAPSSVWRLARESRAFEEWLTAPPPGEPAPRGRAATPPRRIGGAGLALLVLLLALGGWLAWS</sequence>
<evidence type="ECO:0000313" key="2">
    <source>
        <dbReference type="EMBL" id="RAI60635.1"/>
    </source>
</evidence>
<name>A0A327MDI3_9PROT</name>
<dbReference type="EMBL" id="QLIX01000001">
    <property type="protein sequence ID" value="RAI60635.1"/>
    <property type="molecule type" value="Genomic_DNA"/>
</dbReference>
<evidence type="ECO:0000256" key="1">
    <source>
        <dbReference type="SAM" id="Phobius"/>
    </source>
</evidence>
<proteinExistence type="predicted"/>
<keyword evidence="1" id="KW-1133">Transmembrane helix</keyword>
<dbReference type="AlphaFoldDB" id="A0A327MDI3"/>
<organism evidence="2 3">
    <name type="scientific">Roseicella frigidaeris</name>
    <dbReference type="NCBI Taxonomy" id="2230885"/>
    <lineage>
        <taxon>Bacteria</taxon>
        <taxon>Pseudomonadati</taxon>
        <taxon>Pseudomonadota</taxon>
        <taxon>Alphaproteobacteria</taxon>
        <taxon>Acetobacterales</taxon>
        <taxon>Roseomonadaceae</taxon>
        <taxon>Roseicella</taxon>
    </lineage>
</organism>